<protein>
    <submittedName>
        <fullName evidence="1">Peptidase U32</fullName>
    </submittedName>
</protein>
<dbReference type="RefSeq" id="WP_013045241.1">
    <property type="nucleotide sequence ID" value="NC_014010.1"/>
</dbReference>
<dbReference type="Proteomes" id="UP000007460">
    <property type="component" value="Chromosome"/>
</dbReference>
<proteinExistence type="predicted"/>
<dbReference type="STRING" id="488538.SAR116_0368"/>
<dbReference type="EMBL" id="CP001751">
    <property type="protein sequence ID" value="ADE38611.1"/>
    <property type="molecule type" value="Genomic_DNA"/>
</dbReference>
<reference evidence="1 2" key="1">
    <citation type="journal article" date="2010" name="J. Bacteriol.">
        <title>Complete genome sequence of "Candidatus Puniceispirillum marinum" IMCC1322, a representative of the SAR116 clade in the Alphaproteobacteria.</title>
        <authorList>
            <person name="Oh H.M."/>
            <person name="Kwon K.K."/>
            <person name="Kang I."/>
            <person name="Kang S.G."/>
            <person name="Lee J.H."/>
            <person name="Kim S.J."/>
            <person name="Cho J.C."/>
        </authorList>
    </citation>
    <scope>NUCLEOTIDE SEQUENCE [LARGE SCALE GENOMIC DNA]</scope>
    <source>
        <strain evidence="1 2">IMCC1322</strain>
    </source>
</reference>
<keyword evidence="2" id="KW-1185">Reference proteome</keyword>
<sequence length="119" mass="13229">MDYKITARDGSKATIEYPDGSWAELDINSTTTKSHFEQMVKDFAPKSDADVSVDWLSIGDKTIVEAEDTFEESVVADWLVARLTAYGTHSEQIEFITENGLDAWQAKVAEIKAANPKPE</sequence>
<dbReference type="AlphaFoldDB" id="D5BQB3"/>
<dbReference type="HOGENOM" id="CLU_2059445_0_0_5"/>
<dbReference type="KEGG" id="apb:SAR116_0368"/>
<evidence type="ECO:0000313" key="1">
    <source>
        <dbReference type="EMBL" id="ADE38611.1"/>
    </source>
</evidence>
<name>D5BQB3_PUNMI</name>
<organism evidence="1 2">
    <name type="scientific">Puniceispirillum marinum (strain IMCC1322)</name>
    <dbReference type="NCBI Taxonomy" id="488538"/>
    <lineage>
        <taxon>Bacteria</taxon>
        <taxon>Pseudomonadati</taxon>
        <taxon>Pseudomonadota</taxon>
        <taxon>Alphaproteobacteria</taxon>
        <taxon>Candidatus Puniceispirillales</taxon>
        <taxon>Candidatus Puniceispirillaceae</taxon>
        <taxon>Candidatus Puniceispirillum</taxon>
    </lineage>
</organism>
<gene>
    <name evidence="1" type="ordered locus">SAR116_0368</name>
</gene>
<accession>D5BQB3</accession>
<evidence type="ECO:0000313" key="2">
    <source>
        <dbReference type="Proteomes" id="UP000007460"/>
    </source>
</evidence>